<gene>
    <name evidence="3" type="primary">crtO</name>
    <name evidence="3" type="ORF">FAES_3517</name>
</gene>
<evidence type="ECO:0000313" key="3">
    <source>
        <dbReference type="EMBL" id="CCH01524.1"/>
    </source>
</evidence>
<dbReference type="GO" id="GO:0006629">
    <property type="term" value="P:lipid metabolic process"/>
    <property type="evidence" value="ECO:0007669"/>
    <property type="project" value="InterPro"/>
</dbReference>
<dbReference type="Pfam" id="PF00487">
    <property type="entry name" value="FA_desaturase"/>
    <property type="match status" value="2"/>
</dbReference>
<dbReference type="AlphaFoldDB" id="I0KBM1"/>
<name>I0KBM1_9BACT</name>
<proteinExistence type="predicted"/>
<evidence type="ECO:0000259" key="2">
    <source>
        <dbReference type="Pfam" id="PF00487"/>
    </source>
</evidence>
<dbReference type="Proteomes" id="UP000011058">
    <property type="component" value="Chromosome"/>
</dbReference>
<feature type="domain" description="Fatty acid desaturase" evidence="2">
    <location>
        <begin position="54"/>
        <end position="144"/>
    </location>
</feature>
<keyword evidence="3" id="KW-0560">Oxidoreductase</keyword>
<dbReference type="eggNOG" id="COG3239">
    <property type="taxonomic scope" value="Bacteria"/>
</dbReference>
<dbReference type="EC" id="1.13.-.-" evidence="3"/>
<feature type="transmembrane region" description="Helical" evidence="1">
    <location>
        <begin position="171"/>
        <end position="193"/>
    </location>
</feature>
<accession>I0KBM1</accession>
<dbReference type="HOGENOM" id="CLU_076576_0_0_10"/>
<dbReference type="OrthoDB" id="9792534at2"/>
<feature type="transmembrane region" description="Helical" evidence="1">
    <location>
        <begin position="55"/>
        <end position="78"/>
    </location>
</feature>
<dbReference type="PATRIC" id="fig|1166018.3.peg.5295"/>
<sequence length="249" mass="28907">MPTTQLYPAPQHDASARWYLTNPYRGVAIGLTILVGWFGLLAFLLNYTIDWTNPLTYLLVLLQTHLYTGMFITAHDAIHGVVAPTNRRLNDAIGWVATTLFAFNNYAKLTKGHHLHHKHAATDHDPDFHRGNANILLWFLAFARSYVTIWQVLLMALTYNVLKIWFPMENLILYWMVPAILSTFQLFFFGTYLPHRGDHENPPHNARSQSLNHVWAFVSCYFFGYHFEHHDQPYLPWWKLAAARESNGL</sequence>
<feature type="transmembrane region" description="Helical" evidence="1">
    <location>
        <begin position="27"/>
        <end position="49"/>
    </location>
</feature>
<reference evidence="3 4" key="1">
    <citation type="journal article" date="2012" name="J. Bacteriol.">
        <title>Genome Sequence of Fibrella aestuarina BUZ 2T, a Filamentous Marine Bacterium.</title>
        <authorList>
            <person name="Filippini M."/>
            <person name="Qi W."/>
            <person name="Blom J."/>
            <person name="Goesmann A."/>
            <person name="Smits T.H."/>
            <person name="Bagheri H.C."/>
        </authorList>
    </citation>
    <scope>NUCLEOTIDE SEQUENCE [LARGE SCALE GENOMIC DNA]</scope>
    <source>
        <strain evidence="4">BUZ 2T</strain>
    </source>
</reference>
<dbReference type="STRING" id="1166018.FAES_3517"/>
<protein>
    <submittedName>
        <fullName evidence="3">Beta-carotene ketolase</fullName>
        <ecNumber evidence="3">1.13.-.-</ecNumber>
    </submittedName>
</protein>
<evidence type="ECO:0000313" key="4">
    <source>
        <dbReference type="Proteomes" id="UP000011058"/>
    </source>
</evidence>
<organism evidence="3 4">
    <name type="scientific">Fibrella aestuarina BUZ 2</name>
    <dbReference type="NCBI Taxonomy" id="1166018"/>
    <lineage>
        <taxon>Bacteria</taxon>
        <taxon>Pseudomonadati</taxon>
        <taxon>Bacteroidota</taxon>
        <taxon>Cytophagia</taxon>
        <taxon>Cytophagales</taxon>
        <taxon>Spirosomataceae</taxon>
        <taxon>Fibrella</taxon>
    </lineage>
</organism>
<dbReference type="KEGG" id="fae:FAES_3517"/>
<keyword evidence="1" id="KW-1133">Transmembrane helix</keyword>
<feature type="domain" description="Fatty acid desaturase" evidence="2">
    <location>
        <begin position="147"/>
        <end position="244"/>
    </location>
</feature>
<keyword evidence="1" id="KW-0472">Membrane</keyword>
<keyword evidence="1" id="KW-0812">Transmembrane</keyword>
<dbReference type="InterPro" id="IPR005804">
    <property type="entry name" value="FA_desaturase_dom"/>
</dbReference>
<keyword evidence="4" id="KW-1185">Reference proteome</keyword>
<dbReference type="RefSeq" id="WP_015332623.1">
    <property type="nucleotide sequence ID" value="NC_020054.1"/>
</dbReference>
<feature type="transmembrane region" description="Helical" evidence="1">
    <location>
        <begin position="135"/>
        <end position="159"/>
    </location>
</feature>
<evidence type="ECO:0000256" key="1">
    <source>
        <dbReference type="SAM" id="Phobius"/>
    </source>
</evidence>
<dbReference type="GO" id="GO:0016491">
    <property type="term" value="F:oxidoreductase activity"/>
    <property type="evidence" value="ECO:0007669"/>
    <property type="project" value="UniProtKB-KW"/>
</dbReference>
<dbReference type="EMBL" id="HE796683">
    <property type="protein sequence ID" value="CCH01524.1"/>
    <property type="molecule type" value="Genomic_DNA"/>
</dbReference>